<organism evidence="1 2">
    <name type="scientific">Brevibacillus gelatini</name>
    <dbReference type="NCBI Taxonomy" id="1655277"/>
    <lineage>
        <taxon>Bacteria</taxon>
        <taxon>Bacillati</taxon>
        <taxon>Bacillota</taxon>
        <taxon>Bacilli</taxon>
        <taxon>Bacillales</taxon>
        <taxon>Paenibacillaceae</taxon>
        <taxon>Brevibacillus</taxon>
    </lineage>
</organism>
<dbReference type="EMBL" id="RHHS01000013">
    <property type="protein sequence ID" value="RNB59379.1"/>
    <property type="molecule type" value="Genomic_DNA"/>
</dbReference>
<protein>
    <submittedName>
        <fullName evidence="1">Uncharacterized protein</fullName>
    </submittedName>
</protein>
<evidence type="ECO:0000313" key="1">
    <source>
        <dbReference type="EMBL" id="RNB59379.1"/>
    </source>
</evidence>
<dbReference type="Proteomes" id="UP000268829">
    <property type="component" value="Unassembled WGS sequence"/>
</dbReference>
<accession>A0A3M8B7M3</accession>
<dbReference type="AlphaFoldDB" id="A0A3M8B7M3"/>
<keyword evidence="2" id="KW-1185">Reference proteome</keyword>
<name>A0A3M8B7M3_9BACL</name>
<evidence type="ECO:0000313" key="2">
    <source>
        <dbReference type="Proteomes" id="UP000268829"/>
    </source>
</evidence>
<reference evidence="1 2" key="1">
    <citation type="submission" date="2018-10" db="EMBL/GenBank/DDBJ databases">
        <title>Phylogenomics of Brevibacillus.</title>
        <authorList>
            <person name="Dunlap C."/>
        </authorList>
    </citation>
    <scope>NUCLEOTIDE SEQUENCE [LARGE SCALE GENOMIC DNA]</scope>
    <source>
        <strain evidence="1 2">DSM 100115</strain>
    </source>
</reference>
<proteinExistence type="predicted"/>
<sequence>MAKYQLQTVNENGEVIIDSELNLEPNDTLVLQIDKEMTFERAKAIHDLVNEGLEKKVNLITVPAGVNLKVLKITE</sequence>
<comment type="caution">
    <text evidence="1">The sequence shown here is derived from an EMBL/GenBank/DDBJ whole genome shotgun (WGS) entry which is preliminary data.</text>
</comment>
<dbReference type="RefSeq" id="WP_122903546.1">
    <property type="nucleotide sequence ID" value="NZ_RHHS01000013.1"/>
</dbReference>
<gene>
    <name evidence="1" type="ORF">EDM57_04345</name>
</gene>